<name>A0A1G1V9X6_9BACT</name>
<comment type="caution">
    <text evidence="5">The sequence shown here is derived from an EMBL/GenBank/DDBJ whole genome shotgun (WGS) entry which is preliminary data.</text>
</comment>
<accession>A0A1G1V9X6</accession>
<dbReference type="SFLD" id="SFLDG01135">
    <property type="entry name" value="C1.5.6:_HAD__Beta-PGM__Phospha"/>
    <property type="match status" value="1"/>
</dbReference>
<dbReference type="PANTHER" id="PTHR46193">
    <property type="entry name" value="6-PHOSPHOGLUCONATE PHOSPHATASE"/>
    <property type="match status" value="1"/>
</dbReference>
<dbReference type="CDD" id="cd07505">
    <property type="entry name" value="HAD_BPGM-like"/>
    <property type="match status" value="1"/>
</dbReference>
<evidence type="ECO:0000256" key="1">
    <source>
        <dbReference type="ARBA" id="ARBA00001946"/>
    </source>
</evidence>
<dbReference type="GO" id="GO:0046872">
    <property type="term" value="F:metal ion binding"/>
    <property type="evidence" value="ECO:0007669"/>
    <property type="project" value="UniProtKB-KW"/>
</dbReference>
<proteinExistence type="inferred from homology"/>
<keyword evidence="4" id="KW-0460">Magnesium</keyword>
<dbReference type="Proteomes" id="UP000178319">
    <property type="component" value="Unassembled WGS sequence"/>
</dbReference>
<keyword evidence="3" id="KW-0479">Metal-binding</keyword>
<evidence type="ECO:0000256" key="3">
    <source>
        <dbReference type="ARBA" id="ARBA00022723"/>
    </source>
</evidence>
<dbReference type="InterPro" id="IPR023198">
    <property type="entry name" value="PGP-like_dom2"/>
</dbReference>
<dbReference type="InterPro" id="IPR041492">
    <property type="entry name" value="HAD_2"/>
</dbReference>
<reference evidence="5 6" key="1">
    <citation type="journal article" date="2016" name="Nat. Commun.">
        <title>Thousands of microbial genomes shed light on interconnected biogeochemical processes in an aquifer system.</title>
        <authorList>
            <person name="Anantharaman K."/>
            <person name="Brown C.T."/>
            <person name="Hug L.A."/>
            <person name="Sharon I."/>
            <person name="Castelle C.J."/>
            <person name="Probst A.J."/>
            <person name="Thomas B.C."/>
            <person name="Singh A."/>
            <person name="Wilkins M.J."/>
            <person name="Karaoz U."/>
            <person name="Brodie E.L."/>
            <person name="Williams K.H."/>
            <person name="Hubbard S.S."/>
            <person name="Banfield J.F."/>
        </authorList>
    </citation>
    <scope>NUCLEOTIDE SEQUENCE [LARGE SCALE GENOMIC DNA]</scope>
</reference>
<dbReference type="SFLD" id="SFLDG01129">
    <property type="entry name" value="C1.5:_HAD__Beta-PGM__Phosphata"/>
    <property type="match status" value="1"/>
</dbReference>
<comment type="cofactor">
    <cofactor evidence="1">
        <name>Mg(2+)</name>
        <dbReference type="ChEBI" id="CHEBI:18420"/>
    </cofactor>
</comment>
<dbReference type="Gene3D" id="1.10.150.240">
    <property type="entry name" value="Putative phosphatase, domain 2"/>
    <property type="match status" value="1"/>
</dbReference>
<dbReference type="InterPro" id="IPR036412">
    <property type="entry name" value="HAD-like_sf"/>
</dbReference>
<comment type="similarity">
    <text evidence="2">Belongs to the HAD-like hydrolase superfamily. CbbY/CbbZ/Gph/YieH family.</text>
</comment>
<dbReference type="PANTHER" id="PTHR46193:SF9">
    <property type="entry name" value="HALOACID DEHALOGENASE-LIKE HYDROLASE DOMAIN-CONTAINING PROTEIN SGPP"/>
    <property type="match status" value="1"/>
</dbReference>
<dbReference type="AlphaFoldDB" id="A0A1G1V9X6"/>
<dbReference type="PRINTS" id="PR00413">
    <property type="entry name" value="HADHALOGNASE"/>
</dbReference>
<dbReference type="Gene3D" id="3.40.50.1000">
    <property type="entry name" value="HAD superfamily/HAD-like"/>
    <property type="match status" value="1"/>
</dbReference>
<evidence type="ECO:0000256" key="4">
    <source>
        <dbReference type="ARBA" id="ARBA00022842"/>
    </source>
</evidence>
<dbReference type="NCBIfam" id="TIGR01509">
    <property type="entry name" value="HAD-SF-IA-v3"/>
    <property type="match status" value="1"/>
</dbReference>
<organism evidence="5 6">
    <name type="scientific">Candidatus Blackburnbacteria bacterium RIFCSPHIGHO2_02_FULL_44_20</name>
    <dbReference type="NCBI Taxonomy" id="1797516"/>
    <lineage>
        <taxon>Bacteria</taxon>
        <taxon>Candidatus Blackburniibacteriota</taxon>
    </lineage>
</organism>
<dbReference type="InterPro" id="IPR051600">
    <property type="entry name" value="Beta-PGM-like"/>
</dbReference>
<protein>
    <submittedName>
        <fullName evidence="5">HAD family hydrolase</fullName>
    </submittedName>
</protein>
<dbReference type="InterPro" id="IPR023214">
    <property type="entry name" value="HAD_sf"/>
</dbReference>
<evidence type="ECO:0000256" key="2">
    <source>
        <dbReference type="ARBA" id="ARBA00006171"/>
    </source>
</evidence>
<dbReference type="SUPFAM" id="SSF56784">
    <property type="entry name" value="HAD-like"/>
    <property type="match status" value="1"/>
</dbReference>
<dbReference type="EMBL" id="MHBZ01000007">
    <property type="protein sequence ID" value="OGY12012.1"/>
    <property type="molecule type" value="Genomic_DNA"/>
</dbReference>
<gene>
    <name evidence="5" type="ORF">A3D26_00620</name>
</gene>
<evidence type="ECO:0000313" key="6">
    <source>
        <dbReference type="Proteomes" id="UP000178319"/>
    </source>
</evidence>
<evidence type="ECO:0000313" key="5">
    <source>
        <dbReference type="EMBL" id="OGY12012.1"/>
    </source>
</evidence>
<dbReference type="STRING" id="1797516.A3D26_00620"/>
<dbReference type="GO" id="GO:0016787">
    <property type="term" value="F:hydrolase activity"/>
    <property type="evidence" value="ECO:0007669"/>
    <property type="project" value="UniProtKB-KW"/>
</dbReference>
<dbReference type="InterPro" id="IPR006439">
    <property type="entry name" value="HAD-SF_hydro_IA"/>
</dbReference>
<dbReference type="Pfam" id="PF13419">
    <property type="entry name" value="HAD_2"/>
    <property type="match status" value="1"/>
</dbReference>
<keyword evidence="5" id="KW-0378">Hydrolase</keyword>
<sequence length="203" mass="22890">MIKAIIFDLDGVLVDATDWHYEALNDALGLFGFEITREEHMGFYNGLPTAEKLKVLSEKKRLPLELHEIIKRMKRKYTDEKVAQLCRPSHEKQIMLTQLKTKGYKLACCSNAQKYSVVNMLRYAGIMDFFDLVIGNDEGFAAKPAPDIYLAAFKQLEISPKEAIIVEDAPHGIQAAKSSGAKVIPVKGYHEVDLSLFTKSRII</sequence>
<dbReference type="SFLD" id="SFLDS00003">
    <property type="entry name" value="Haloacid_Dehalogenase"/>
    <property type="match status" value="1"/>
</dbReference>